<evidence type="ECO:0000313" key="10">
    <source>
        <dbReference type="Proteomes" id="UP001281761"/>
    </source>
</evidence>
<dbReference type="SUPFAM" id="SSF50978">
    <property type="entry name" value="WD40 repeat-like"/>
    <property type="match status" value="1"/>
</dbReference>
<evidence type="ECO:0000313" key="9">
    <source>
        <dbReference type="EMBL" id="KAK2950936.1"/>
    </source>
</evidence>
<dbReference type="Gene3D" id="1.25.10.10">
    <property type="entry name" value="Leucine-rich Repeat Variant"/>
    <property type="match status" value="1"/>
</dbReference>
<feature type="repeat" description="WD" evidence="5">
    <location>
        <begin position="80"/>
        <end position="102"/>
    </location>
</feature>
<accession>A0ABQ9XL05</accession>
<dbReference type="PROSITE" id="PS50294">
    <property type="entry name" value="WD_REPEATS_REGION"/>
    <property type="match status" value="1"/>
</dbReference>
<evidence type="ECO:0000256" key="2">
    <source>
        <dbReference type="ARBA" id="ARBA00022490"/>
    </source>
</evidence>
<dbReference type="PANTHER" id="PTHR19849">
    <property type="entry name" value="PHOSPHOLIPASE A-2-ACTIVATING PROTEIN"/>
    <property type="match status" value="1"/>
</dbReference>
<comment type="subcellular location">
    <subcellularLocation>
        <location evidence="1">Cytoplasm</location>
    </subcellularLocation>
</comment>
<dbReference type="Pfam" id="PF08324">
    <property type="entry name" value="PUL"/>
    <property type="match status" value="1"/>
</dbReference>
<dbReference type="SMART" id="SM00320">
    <property type="entry name" value="WD40"/>
    <property type="match status" value="7"/>
</dbReference>
<evidence type="ECO:0000256" key="1">
    <source>
        <dbReference type="ARBA" id="ARBA00004496"/>
    </source>
</evidence>
<comment type="caution">
    <text evidence="9">The sequence shown here is derived from an EMBL/GenBank/DDBJ whole genome shotgun (WGS) entry which is preliminary data.</text>
</comment>
<dbReference type="Gene3D" id="2.130.10.10">
    <property type="entry name" value="YVTN repeat-like/Quinoprotein amine dehydrogenase"/>
    <property type="match status" value="1"/>
</dbReference>
<keyword evidence="2" id="KW-0963">Cytoplasm</keyword>
<dbReference type="EMBL" id="JARBJD010000127">
    <property type="protein sequence ID" value="KAK2950936.1"/>
    <property type="molecule type" value="Genomic_DNA"/>
</dbReference>
<feature type="region of interest" description="Disordered" evidence="6">
    <location>
        <begin position="485"/>
        <end position="536"/>
    </location>
</feature>
<feature type="compositionally biased region" description="Pro residues" evidence="6">
    <location>
        <begin position="503"/>
        <end position="512"/>
    </location>
</feature>
<evidence type="ECO:0000256" key="3">
    <source>
        <dbReference type="ARBA" id="ARBA00022574"/>
    </source>
</evidence>
<dbReference type="PROSITE" id="PS51396">
    <property type="entry name" value="PUL"/>
    <property type="match status" value="1"/>
</dbReference>
<gene>
    <name evidence="9" type="ORF">BLNAU_14126</name>
</gene>
<keyword evidence="10" id="KW-1185">Reference proteome</keyword>
<dbReference type="Proteomes" id="UP001281761">
    <property type="component" value="Unassembled WGS sequence"/>
</dbReference>
<dbReference type="InterPro" id="IPR015943">
    <property type="entry name" value="WD40/YVTN_repeat-like_dom_sf"/>
</dbReference>
<evidence type="ECO:0000256" key="5">
    <source>
        <dbReference type="PROSITE-ProRule" id="PRU00221"/>
    </source>
</evidence>
<dbReference type="PROSITE" id="PS51394">
    <property type="entry name" value="PFU"/>
    <property type="match status" value="1"/>
</dbReference>
<keyword evidence="4" id="KW-0677">Repeat</keyword>
<feature type="compositionally biased region" description="Low complexity" evidence="6">
    <location>
        <begin position="513"/>
        <end position="528"/>
    </location>
</feature>
<reference evidence="9 10" key="1">
    <citation type="journal article" date="2022" name="bioRxiv">
        <title>Genomics of Preaxostyla Flagellates Illuminates Evolutionary Transitions and the Path Towards Mitochondrial Loss.</title>
        <authorList>
            <person name="Novak L.V.F."/>
            <person name="Treitli S.C."/>
            <person name="Pyrih J."/>
            <person name="Halakuc P."/>
            <person name="Pipaliya S.V."/>
            <person name="Vacek V."/>
            <person name="Brzon O."/>
            <person name="Soukal P."/>
            <person name="Eme L."/>
            <person name="Dacks J.B."/>
            <person name="Karnkowska A."/>
            <person name="Elias M."/>
            <person name="Hampl V."/>
        </authorList>
    </citation>
    <scope>NUCLEOTIDE SEQUENCE [LARGE SCALE GENOMIC DNA]</scope>
    <source>
        <strain evidence="9">NAU3</strain>
        <tissue evidence="9">Gut</tissue>
    </source>
</reference>
<keyword evidence="3 5" id="KW-0853">WD repeat</keyword>
<name>A0ABQ9XL05_9EUKA</name>
<dbReference type="InterPro" id="IPR001680">
    <property type="entry name" value="WD40_rpt"/>
</dbReference>
<sequence length="818" mass="90386">MQYALSSERLKAHDDTARSAVVIDNDNFVTTGFDRTVKIWTRKSQDSLEFLPSFILVGHSGAVFCCCYILPNQSYPNGAIASGSSKGEIIVWDVKTGQILATLAGHQAAVSAICYTVSNNRIVSGSWDGSIRVWENHQTLQEIKQHSSAVQCLIPLPEANSFASTSSDGSICVFKDGQTMSVMKGHQQPVRSLILLNGRQFVSVGNDGIMIVWNEHGQVDRMTNVSSLLVYTIAAINQSTVATAGEDRMISIWSLSDFSKLQSLSQPSPINCIKRFPNGDILSVSDDGGYRIWTTDASRTAKAEDIVAYDERLTNRVVSGIVLKDLPGEEVLAIPGTKDGEIKVIRVGVIPCAYKWSEATRKWDLIGEVLQNAEEPSDVPGVPPGTIQKQVLNGKEYDIVFPVELDGGVRYQLGLNADENAYQVAQDFIYANNLDQNYLITIANFINERKEDFEKIKALRSASKADREEIMTNPEAARQAFESLSQPLPTAQPQQPSPTTFQQPPPAQPLPTPQQTQPSSQPQVTPSAAGMLNVTPNSNGLPRVFTKPDLYITKVPNSLKGGNLGKMFEMITKENATVSERWKLTESELKSVEAMLNSVARAPQLEYLQISTEQFHICTRKMLFWPAAQLFPCLDLLRIILVSNSVIQRFTNNPGDLSRLLIICQTRGLHPSANFRNRVFSLQLLANLCGSRLSFPFVYALCDELLSCCESEVRNDKDIMRMSVSNILFNLVAGAQLFNQPLDPYFQRIGSILMDCVRAAPKHDQSLVTSLSALVLICRIPAGKTAIIDLDYGHLKTLLTSQNENVMKTTAVFCYEMK</sequence>
<feature type="domain" description="PUL" evidence="8">
    <location>
        <begin position="549"/>
        <end position="817"/>
    </location>
</feature>
<dbReference type="InterPro" id="IPR036322">
    <property type="entry name" value="WD40_repeat_dom_sf"/>
</dbReference>
<dbReference type="PROSITE" id="PS50082">
    <property type="entry name" value="WD_REPEATS_2"/>
    <property type="match status" value="2"/>
</dbReference>
<dbReference type="InterPro" id="IPR013535">
    <property type="entry name" value="PUL_dom"/>
</dbReference>
<dbReference type="PANTHER" id="PTHR19849:SF0">
    <property type="entry name" value="PHOSPHOLIPASE A-2-ACTIVATING PROTEIN"/>
    <property type="match status" value="1"/>
</dbReference>
<dbReference type="Pfam" id="PF00400">
    <property type="entry name" value="WD40"/>
    <property type="match status" value="5"/>
</dbReference>
<dbReference type="InterPro" id="IPR011989">
    <property type="entry name" value="ARM-like"/>
</dbReference>
<proteinExistence type="predicted"/>
<evidence type="ECO:0000259" key="8">
    <source>
        <dbReference type="PROSITE" id="PS51396"/>
    </source>
</evidence>
<dbReference type="CDD" id="cd00200">
    <property type="entry name" value="WD40"/>
    <property type="match status" value="1"/>
</dbReference>
<dbReference type="InterPro" id="IPR015155">
    <property type="entry name" value="PFU"/>
</dbReference>
<dbReference type="Pfam" id="PF09070">
    <property type="entry name" value="PFU"/>
    <property type="match status" value="1"/>
</dbReference>
<organism evidence="9 10">
    <name type="scientific">Blattamonas nauphoetae</name>
    <dbReference type="NCBI Taxonomy" id="2049346"/>
    <lineage>
        <taxon>Eukaryota</taxon>
        <taxon>Metamonada</taxon>
        <taxon>Preaxostyla</taxon>
        <taxon>Oxymonadida</taxon>
        <taxon>Blattamonas</taxon>
    </lineage>
</organism>
<evidence type="ECO:0000256" key="4">
    <source>
        <dbReference type="ARBA" id="ARBA00022737"/>
    </source>
</evidence>
<evidence type="ECO:0000256" key="6">
    <source>
        <dbReference type="SAM" id="MobiDB-lite"/>
    </source>
</evidence>
<feature type="compositionally biased region" description="Low complexity" evidence="6">
    <location>
        <begin position="485"/>
        <end position="502"/>
    </location>
</feature>
<feature type="domain" description="PFU" evidence="7">
    <location>
        <begin position="355"/>
        <end position="460"/>
    </location>
</feature>
<feature type="repeat" description="WD" evidence="5">
    <location>
        <begin position="103"/>
        <end position="135"/>
    </location>
</feature>
<protein>
    <submittedName>
        <fullName evidence="9">Phospholipase A-2-activating protein</fullName>
    </submittedName>
</protein>
<evidence type="ECO:0000259" key="7">
    <source>
        <dbReference type="PROSITE" id="PS51394"/>
    </source>
</evidence>
<dbReference type="Gene3D" id="3.10.20.870">
    <property type="entry name" value="PFU (PLAA family ubiquitin binding), C-terminal domain"/>
    <property type="match status" value="1"/>
</dbReference>
<dbReference type="InterPro" id="IPR038122">
    <property type="entry name" value="PFU_sf"/>
</dbReference>